<feature type="domain" description="Peptidase M48" evidence="9">
    <location>
        <begin position="1"/>
        <end position="82"/>
    </location>
</feature>
<evidence type="ECO:0000256" key="5">
    <source>
        <dbReference type="ARBA" id="ARBA00023049"/>
    </source>
</evidence>
<evidence type="ECO:0000256" key="8">
    <source>
        <dbReference type="SAM" id="Phobius"/>
    </source>
</evidence>
<comment type="cofactor">
    <cofactor evidence="6">
        <name>Zn(2+)</name>
        <dbReference type="ChEBI" id="CHEBI:29105"/>
    </cofactor>
    <text evidence="6">Binds 1 zinc ion per subunit.</text>
</comment>
<evidence type="ECO:0000256" key="3">
    <source>
        <dbReference type="ARBA" id="ARBA00022801"/>
    </source>
</evidence>
<keyword evidence="8" id="KW-1133">Transmembrane helix</keyword>
<protein>
    <recommendedName>
        <fullName evidence="9">Peptidase M48 domain-containing protein</fullName>
    </recommendedName>
</protein>
<gene>
    <name evidence="10" type="ORF">E6W36_06905</name>
</gene>
<dbReference type="GO" id="GO:0046872">
    <property type="term" value="F:metal ion binding"/>
    <property type="evidence" value="ECO:0007669"/>
    <property type="project" value="UniProtKB-KW"/>
</dbReference>
<dbReference type="GO" id="GO:0004222">
    <property type="term" value="F:metalloendopeptidase activity"/>
    <property type="evidence" value="ECO:0007669"/>
    <property type="project" value="InterPro"/>
</dbReference>
<evidence type="ECO:0000259" key="9">
    <source>
        <dbReference type="Pfam" id="PF01435"/>
    </source>
</evidence>
<evidence type="ECO:0000256" key="2">
    <source>
        <dbReference type="ARBA" id="ARBA00022723"/>
    </source>
</evidence>
<comment type="similarity">
    <text evidence="6">Belongs to the peptidase M48 family.</text>
</comment>
<evidence type="ECO:0000313" key="10">
    <source>
        <dbReference type="EMBL" id="QCI79372.1"/>
    </source>
</evidence>
<dbReference type="GO" id="GO:0051603">
    <property type="term" value="P:proteolysis involved in protein catabolic process"/>
    <property type="evidence" value="ECO:0007669"/>
    <property type="project" value="TreeGrafter"/>
</dbReference>
<keyword evidence="1 6" id="KW-0645">Protease</keyword>
<proteinExistence type="inferred from homology"/>
<dbReference type="RefSeq" id="WP_222874207.1">
    <property type="nucleotide sequence ID" value="NZ_CP039704.1"/>
</dbReference>
<keyword evidence="8" id="KW-0812">Transmembrane</keyword>
<dbReference type="GO" id="GO:0016020">
    <property type="term" value="C:membrane"/>
    <property type="evidence" value="ECO:0007669"/>
    <property type="project" value="TreeGrafter"/>
</dbReference>
<feature type="compositionally biased region" description="Low complexity" evidence="7">
    <location>
        <begin position="104"/>
        <end position="124"/>
    </location>
</feature>
<dbReference type="PANTHER" id="PTHR22726:SF24">
    <property type="entry name" value="M48 FAMILY METALLOPEPTIDASE"/>
    <property type="match status" value="1"/>
</dbReference>
<keyword evidence="3 6" id="KW-0378">Hydrolase</keyword>
<keyword evidence="4 6" id="KW-0862">Zinc</keyword>
<evidence type="ECO:0000256" key="4">
    <source>
        <dbReference type="ARBA" id="ARBA00022833"/>
    </source>
</evidence>
<keyword evidence="5 6" id="KW-0482">Metalloprotease</keyword>
<dbReference type="Pfam" id="PF01435">
    <property type="entry name" value="Peptidase_M48"/>
    <property type="match status" value="1"/>
</dbReference>
<dbReference type="AlphaFoldDB" id="A0A4D7CBY6"/>
<dbReference type="EMBL" id="CP039704">
    <property type="protein sequence ID" value="QCI79372.1"/>
    <property type="molecule type" value="Genomic_DNA"/>
</dbReference>
<evidence type="ECO:0000256" key="7">
    <source>
        <dbReference type="SAM" id="MobiDB-lite"/>
    </source>
</evidence>
<name>A0A4D7CBY6_9SPHN</name>
<dbReference type="PANTHER" id="PTHR22726">
    <property type="entry name" value="METALLOENDOPEPTIDASE OMA1"/>
    <property type="match status" value="1"/>
</dbReference>
<evidence type="ECO:0000313" key="11">
    <source>
        <dbReference type="Proteomes" id="UP000298714"/>
    </source>
</evidence>
<feature type="transmembrane region" description="Helical" evidence="8">
    <location>
        <begin position="12"/>
        <end position="34"/>
    </location>
</feature>
<dbReference type="Proteomes" id="UP000298714">
    <property type="component" value="Chromosome"/>
</dbReference>
<dbReference type="KEGG" id="hgn:E6W36_06905"/>
<dbReference type="InterPro" id="IPR001915">
    <property type="entry name" value="Peptidase_M48"/>
</dbReference>
<organism evidence="10 11">
    <name type="scientific">Hankyongella ginsenosidimutans</name>
    <dbReference type="NCBI Taxonomy" id="1763828"/>
    <lineage>
        <taxon>Bacteria</taxon>
        <taxon>Pseudomonadati</taxon>
        <taxon>Pseudomonadota</taxon>
        <taxon>Alphaproteobacteria</taxon>
        <taxon>Sphingomonadales</taxon>
        <taxon>Sphingomonadaceae</taxon>
        <taxon>Hankyongella</taxon>
    </lineage>
</organism>
<feature type="region of interest" description="Disordered" evidence="7">
    <location>
        <begin position="95"/>
        <end position="134"/>
    </location>
</feature>
<keyword evidence="8" id="KW-0472">Membrane</keyword>
<sequence length="134" mass="14307">MAANSELPNLGFTFTLLNSDIVNAFALPGGYVYISRQLLALMNSEAELASVLGHEVGHVTARHSARRYNREVFGNLAAVGLGIALGSNQIAQAASQCRRSPHCPTRATRSSRRTTSASATSPAPGTIRTRRPRC</sequence>
<dbReference type="Gene3D" id="3.30.2010.10">
    <property type="entry name" value="Metalloproteases ('zincins'), catalytic domain"/>
    <property type="match status" value="1"/>
</dbReference>
<accession>A0A4D7CBY6</accession>
<evidence type="ECO:0000256" key="1">
    <source>
        <dbReference type="ARBA" id="ARBA00022670"/>
    </source>
</evidence>
<dbReference type="InterPro" id="IPR051156">
    <property type="entry name" value="Mito/Outer_Membr_Metalloprot"/>
</dbReference>
<keyword evidence="2" id="KW-0479">Metal-binding</keyword>
<reference evidence="11" key="1">
    <citation type="submission" date="2019-04" db="EMBL/GenBank/DDBJ databases">
        <title>Complete genome sequence of Sphingomonas sp. W1-2-3.</title>
        <authorList>
            <person name="Im W.T."/>
        </authorList>
    </citation>
    <scope>NUCLEOTIDE SEQUENCE [LARGE SCALE GENOMIC DNA]</scope>
    <source>
        <strain evidence="11">W1-2-3</strain>
    </source>
</reference>
<keyword evidence="11" id="KW-1185">Reference proteome</keyword>
<evidence type="ECO:0000256" key="6">
    <source>
        <dbReference type="RuleBase" id="RU003983"/>
    </source>
</evidence>